<dbReference type="AlphaFoldDB" id="Q2RT32"/>
<dbReference type="Proteomes" id="UP000001929">
    <property type="component" value="Chromosome"/>
</dbReference>
<dbReference type="EMBL" id="CP000230">
    <property type="protein sequence ID" value="ABC22713.1"/>
    <property type="molecule type" value="Genomic_DNA"/>
</dbReference>
<organism evidence="2 3">
    <name type="scientific">Rhodospirillum rubrum (strain ATCC 11170 / ATH 1.1.1 / DSM 467 / LMG 4362 / NCIMB 8255 / S1)</name>
    <dbReference type="NCBI Taxonomy" id="269796"/>
    <lineage>
        <taxon>Bacteria</taxon>
        <taxon>Pseudomonadati</taxon>
        <taxon>Pseudomonadota</taxon>
        <taxon>Alphaproteobacteria</taxon>
        <taxon>Rhodospirillales</taxon>
        <taxon>Rhodospirillaceae</taxon>
        <taxon>Rhodospirillum</taxon>
    </lineage>
</organism>
<name>Q2RT32_RHORT</name>
<evidence type="ECO:0000313" key="3">
    <source>
        <dbReference type="Proteomes" id="UP000001929"/>
    </source>
</evidence>
<dbReference type="PATRIC" id="fig|269796.9.peg.1994"/>
<dbReference type="EnsemblBacteria" id="ABC22713">
    <property type="protein sequence ID" value="ABC22713"/>
    <property type="gene ID" value="Rru_A1913"/>
</dbReference>
<evidence type="ECO:0000256" key="1">
    <source>
        <dbReference type="SAM" id="MobiDB-lite"/>
    </source>
</evidence>
<reference evidence="2 3" key="1">
    <citation type="journal article" date="2011" name="Stand. Genomic Sci.">
        <title>Complete genome sequence of Rhodospirillum rubrum type strain (S1).</title>
        <authorList>
            <person name="Munk A.C."/>
            <person name="Copeland A."/>
            <person name="Lucas S."/>
            <person name="Lapidus A."/>
            <person name="Del Rio T.G."/>
            <person name="Barry K."/>
            <person name="Detter J.C."/>
            <person name="Hammon N."/>
            <person name="Israni S."/>
            <person name="Pitluck S."/>
            <person name="Brettin T."/>
            <person name="Bruce D."/>
            <person name="Han C."/>
            <person name="Tapia R."/>
            <person name="Gilna P."/>
            <person name="Schmutz J."/>
            <person name="Larimer F."/>
            <person name="Land M."/>
            <person name="Kyrpides N.C."/>
            <person name="Mavromatis K."/>
            <person name="Richardson P."/>
            <person name="Rohde M."/>
            <person name="Goker M."/>
            <person name="Klenk H.P."/>
            <person name="Zhang Y."/>
            <person name="Roberts G.P."/>
            <person name="Reslewic S."/>
            <person name="Schwartz D.C."/>
        </authorList>
    </citation>
    <scope>NUCLEOTIDE SEQUENCE [LARGE SCALE GENOMIC DNA]</scope>
    <source>
        <strain evidence="3">ATCC 11170 / ATH 1.1.1 / DSM 467 / LMG 4362 / NCIMB 8255 / S1</strain>
    </source>
</reference>
<protein>
    <submittedName>
        <fullName evidence="2">Uncharacterized protein</fullName>
    </submittedName>
</protein>
<feature type="region of interest" description="Disordered" evidence="1">
    <location>
        <begin position="1"/>
        <end position="36"/>
    </location>
</feature>
<gene>
    <name evidence="2" type="ordered locus">Rru_A1913</name>
</gene>
<feature type="compositionally biased region" description="Basic and acidic residues" evidence="1">
    <location>
        <begin position="24"/>
        <end position="36"/>
    </location>
</feature>
<keyword evidence="3" id="KW-1185">Reference proteome</keyword>
<evidence type="ECO:0000313" key="2">
    <source>
        <dbReference type="EMBL" id="ABC22713.1"/>
    </source>
</evidence>
<dbReference type="HOGENOM" id="CLU_1132923_0_0_5"/>
<proteinExistence type="predicted"/>
<accession>Q2RT32</accession>
<feature type="compositionally biased region" description="Polar residues" evidence="1">
    <location>
        <begin position="1"/>
        <end position="11"/>
    </location>
</feature>
<dbReference type="KEGG" id="rru:Rru_A1913"/>
<sequence>MCGSTKNNGRSSPGCLINGHGLRSPRDKGRCHGWRPDRRRGTIAPFRFSQGGPVLPILPARRRSPSPGSRVPGRGRVLALFLALGLPLAAGSLVAGPARAEVVRVGGWFVSNEKTADGVFSHCLMVNSYLSGERRILLSVSLSGDHKALIGIADSAWLATADTPAPLRPLGPGKADVRFDDGPTRTLKTEVTAVAIRAGVPGWPPLREALRKAKQLAVDTGPSGAFRFHLYDMSEAVAALEVCADTGMPPAVKVQARDKTGKVVEEREFKPVPVPRSQDLPLIVPSAPPAVAPAAPAVR</sequence>